<dbReference type="EMBL" id="JAHRHJ020000004">
    <property type="protein sequence ID" value="KAH9316937.1"/>
    <property type="molecule type" value="Genomic_DNA"/>
</dbReference>
<dbReference type="PANTHER" id="PTHR23183">
    <property type="entry name" value="NOP14"/>
    <property type="match status" value="1"/>
</dbReference>
<evidence type="ECO:0000313" key="9">
    <source>
        <dbReference type="Proteomes" id="UP000824469"/>
    </source>
</evidence>
<sequence length="296" mass="33067">MQKKKLKKKSQIRALAPDSVAMKKRKNVSDASKGNMFETLWTRKKFNVLGKKQKGQGRRVGLARSLAVEKRKKTLLQEYKQSGKANIFLDRRFGENDESLGDEDEAIIRFQRERQARVVKQSKYALLDGDDDILTHHGAALSTLDDFEDEIAEDGAAELKDTITRKLNFGAGFDQDKVPNAAVLGGDENKHKSKKEIMEEIIAKISSAAPSSNLPETCSFLKNFVQFGEDYGIDKLQETRKSSGDVVSVSRILHIYLGLSPLLPGNTSRVFSLVSFESIVFSANHLPLLLSVLFSF</sequence>
<evidence type="ECO:0000256" key="5">
    <source>
        <dbReference type="ARBA" id="ARBA00023242"/>
    </source>
</evidence>
<evidence type="ECO:0000256" key="2">
    <source>
        <dbReference type="ARBA" id="ARBA00007466"/>
    </source>
</evidence>
<evidence type="ECO:0000256" key="3">
    <source>
        <dbReference type="ARBA" id="ARBA00022517"/>
    </source>
</evidence>
<keyword evidence="5" id="KW-0539">Nucleus</keyword>
<feature type="region of interest" description="Disordered" evidence="7">
    <location>
        <begin position="1"/>
        <end position="28"/>
    </location>
</feature>
<evidence type="ECO:0000256" key="4">
    <source>
        <dbReference type="ARBA" id="ARBA00022552"/>
    </source>
</evidence>
<accession>A0AA38G6H3</accession>
<comment type="caution">
    <text evidence="8">The sequence shown here is derived from an EMBL/GenBank/DDBJ whole genome shotgun (WGS) entry which is preliminary data.</text>
</comment>
<reference evidence="8 9" key="1">
    <citation type="journal article" date="2021" name="Nat. Plants">
        <title>The Taxus genome provides insights into paclitaxel biosynthesis.</title>
        <authorList>
            <person name="Xiong X."/>
            <person name="Gou J."/>
            <person name="Liao Q."/>
            <person name="Li Y."/>
            <person name="Zhou Q."/>
            <person name="Bi G."/>
            <person name="Li C."/>
            <person name="Du R."/>
            <person name="Wang X."/>
            <person name="Sun T."/>
            <person name="Guo L."/>
            <person name="Liang H."/>
            <person name="Lu P."/>
            <person name="Wu Y."/>
            <person name="Zhang Z."/>
            <person name="Ro D.K."/>
            <person name="Shang Y."/>
            <person name="Huang S."/>
            <person name="Yan J."/>
        </authorList>
    </citation>
    <scope>NUCLEOTIDE SEQUENCE [LARGE SCALE GENOMIC DNA]</scope>
    <source>
        <strain evidence="8">Ta-2019</strain>
    </source>
</reference>
<evidence type="ECO:0000313" key="8">
    <source>
        <dbReference type="EMBL" id="KAH9316937.1"/>
    </source>
</evidence>
<comment type="similarity">
    <text evidence="2">Belongs to the NOP14 family.</text>
</comment>
<dbReference type="GO" id="GO:0030692">
    <property type="term" value="C:Noc4p-Nop14p complex"/>
    <property type="evidence" value="ECO:0007669"/>
    <property type="project" value="TreeGrafter"/>
</dbReference>
<feature type="compositionally biased region" description="Basic residues" evidence="7">
    <location>
        <begin position="1"/>
        <end position="11"/>
    </location>
</feature>
<evidence type="ECO:0000256" key="7">
    <source>
        <dbReference type="SAM" id="MobiDB-lite"/>
    </source>
</evidence>
<evidence type="ECO:0000256" key="1">
    <source>
        <dbReference type="ARBA" id="ARBA00004604"/>
    </source>
</evidence>
<evidence type="ECO:0008006" key="10">
    <source>
        <dbReference type="Google" id="ProtNLM"/>
    </source>
</evidence>
<dbReference type="Pfam" id="PF04147">
    <property type="entry name" value="Nop14"/>
    <property type="match status" value="1"/>
</dbReference>
<evidence type="ECO:0000256" key="6">
    <source>
        <dbReference type="ARBA" id="ARBA00024695"/>
    </source>
</evidence>
<dbReference type="InterPro" id="IPR007276">
    <property type="entry name" value="Nop14"/>
</dbReference>
<keyword evidence="3" id="KW-0690">Ribosome biogenesis</keyword>
<organism evidence="8 9">
    <name type="scientific">Taxus chinensis</name>
    <name type="common">Chinese yew</name>
    <name type="synonym">Taxus wallichiana var. chinensis</name>
    <dbReference type="NCBI Taxonomy" id="29808"/>
    <lineage>
        <taxon>Eukaryota</taxon>
        <taxon>Viridiplantae</taxon>
        <taxon>Streptophyta</taxon>
        <taxon>Embryophyta</taxon>
        <taxon>Tracheophyta</taxon>
        <taxon>Spermatophyta</taxon>
        <taxon>Pinopsida</taxon>
        <taxon>Pinidae</taxon>
        <taxon>Conifers II</taxon>
        <taxon>Cupressales</taxon>
        <taxon>Taxaceae</taxon>
        <taxon>Taxus</taxon>
    </lineage>
</organism>
<dbReference type="GO" id="GO:0032040">
    <property type="term" value="C:small-subunit processome"/>
    <property type="evidence" value="ECO:0007669"/>
    <property type="project" value="InterPro"/>
</dbReference>
<name>A0AA38G6H3_TAXCH</name>
<dbReference type="GO" id="GO:0030490">
    <property type="term" value="P:maturation of SSU-rRNA"/>
    <property type="evidence" value="ECO:0007669"/>
    <property type="project" value="TreeGrafter"/>
</dbReference>
<dbReference type="PANTHER" id="PTHR23183:SF0">
    <property type="entry name" value="NUCLEOLAR PROTEIN 14"/>
    <property type="match status" value="1"/>
</dbReference>
<comment type="function">
    <text evidence="6">Involved in nucleolar processing of pre-18S ribosomal RNA. Has a role in the nuclear export of 40S pre-ribosomal subunit to the cytoplasm.</text>
</comment>
<dbReference type="Proteomes" id="UP000824469">
    <property type="component" value="Unassembled WGS sequence"/>
</dbReference>
<protein>
    <recommendedName>
        <fullName evidence="10">Nucleolar protein 14</fullName>
    </recommendedName>
</protein>
<keyword evidence="4" id="KW-0698">rRNA processing</keyword>
<proteinExistence type="inferred from homology"/>
<comment type="subcellular location">
    <subcellularLocation>
        <location evidence="1">Nucleus</location>
        <location evidence="1">Nucleolus</location>
    </subcellularLocation>
</comment>
<dbReference type="OMA" id="LWTRKKF"/>
<gene>
    <name evidence="8" type="ORF">KI387_018706</name>
</gene>
<dbReference type="AlphaFoldDB" id="A0AA38G6H3"/>
<keyword evidence="9" id="KW-1185">Reference proteome</keyword>